<dbReference type="OrthoDB" id="407922at2759"/>
<name>A0A8H5EZF5_9AGAR</name>
<gene>
    <name evidence="2" type="ORF">D9611_014417</name>
    <name evidence="3" type="ORF">D9611_014526</name>
</gene>
<sequence>MWAEKEWNIPLVSRILFFLLKTHHNQIVANRIMRTILIPLRRHLRAALQRQKGIIGYNLAALHFIKNKNDAERTAQFYEEEGLDEEKVKARIAEGKKRKRVVLA</sequence>
<evidence type="ECO:0000313" key="4">
    <source>
        <dbReference type="Proteomes" id="UP000541558"/>
    </source>
</evidence>
<comment type="caution">
    <text evidence="2">The sequence shown here is derived from an EMBL/GenBank/DDBJ whole genome shotgun (WGS) entry which is preliminary data.</text>
</comment>
<protein>
    <recommendedName>
        <fullName evidence="1">Small-subunit processome Utp12 domain-containing protein</fullName>
    </recommendedName>
</protein>
<organism evidence="2 4">
    <name type="scientific">Ephemerocybe angulata</name>
    <dbReference type="NCBI Taxonomy" id="980116"/>
    <lineage>
        <taxon>Eukaryota</taxon>
        <taxon>Fungi</taxon>
        <taxon>Dikarya</taxon>
        <taxon>Basidiomycota</taxon>
        <taxon>Agaricomycotina</taxon>
        <taxon>Agaricomycetes</taxon>
        <taxon>Agaricomycetidae</taxon>
        <taxon>Agaricales</taxon>
        <taxon>Agaricineae</taxon>
        <taxon>Psathyrellaceae</taxon>
        <taxon>Ephemerocybe</taxon>
    </lineage>
</organism>
<dbReference type="Proteomes" id="UP000541558">
    <property type="component" value="Unassembled WGS sequence"/>
</dbReference>
<dbReference type="Pfam" id="PF04003">
    <property type="entry name" value="Utp12"/>
    <property type="match status" value="1"/>
</dbReference>
<keyword evidence="4" id="KW-1185">Reference proteome</keyword>
<reference evidence="2 4" key="1">
    <citation type="journal article" date="2020" name="ISME J.">
        <title>Uncovering the hidden diversity of litter-decomposition mechanisms in mushroom-forming fungi.</title>
        <authorList>
            <person name="Floudas D."/>
            <person name="Bentzer J."/>
            <person name="Ahren D."/>
            <person name="Johansson T."/>
            <person name="Persson P."/>
            <person name="Tunlid A."/>
        </authorList>
    </citation>
    <scope>NUCLEOTIDE SEQUENCE [LARGE SCALE GENOMIC DNA]</scope>
    <source>
        <strain evidence="2 4">CBS 175.51</strain>
    </source>
</reference>
<proteinExistence type="predicted"/>
<dbReference type="InterPro" id="IPR007148">
    <property type="entry name" value="SSU_processome_Utp12"/>
</dbReference>
<dbReference type="AlphaFoldDB" id="A0A8H5EZF5"/>
<evidence type="ECO:0000259" key="1">
    <source>
        <dbReference type="Pfam" id="PF04003"/>
    </source>
</evidence>
<dbReference type="EMBL" id="JAACJK010000190">
    <property type="protein sequence ID" value="KAF5317922.1"/>
    <property type="molecule type" value="Genomic_DNA"/>
</dbReference>
<evidence type="ECO:0000313" key="3">
    <source>
        <dbReference type="EMBL" id="KAF5337727.1"/>
    </source>
</evidence>
<accession>A0A8H5EZF5</accession>
<feature type="domain" description="Small-subunit processome Utp12" evidence="1">
    <location>
        <begin position="2"/>
        <end position="67"/>
    </location>
</feature>
<dbReference type="EMBL" id="JAACJK010000040">
    <property type="protein sequence ID" value="KAF5337727.1"/>
    <property type="molecule type" value="Genomic_DNA"/>
</dbReference>
<evidence type="ECO:0000313" key="2">
    <source>
        <dbReference type="EMBL" id="KAF5317922.1"/>
    </source>
</evidence>